<proteinExistence type="predicted"/>
<dbReference type="AlphaFoldDB" id="A0A3P7G6Y2"/>
<sequence length="90" mass="9947">MPAESPLTGVRTALVISTILPRAAVTPVPKVEAQNWWYWWCWWYPSTPVIPAAVRRMLMTTVIRVSSTPSPIAVVAAGCVGGFYFIRSVL</sequence>
<keyword evidence="3" id="KW-1185">Reference proteome</keyword>
<evidence type="ECO:0000313" key="2">
    <source>
        <dbReference type="EMBL" id="VDM17195.1"/>
    </source>
</evidence>
<reference evidence="2 3" key="1">
    <citation type="submission" date="2018-11" db="EMBL/GenBank/DDBJ databases">
        <authorList>
            <consortium name="Pathogen Informatics"/>
        </authorList>
    </citation>
    <scope>NUCLEOTIDE SEQUENCE [LARGE SCALE GENOMIC DNA]</scope>
</reference>
<keyword evidence="1" id="KW-0472">Membrane</keyword>
<feature type="transmembrane region" description="Helical" evidence="1">
    <location>
        <begin position="66"/>
        <end position="86"/>
    </location>
</feature>
<dbReference type="Proteomes" id="UP000270924">
    <property type="component" value="Unassembled WGS sequence"/>
</dbReference>
<gene>
    <name evidence="2" type="ORF">WBA_LOCUS9650</name>
</gene>
<name>A0A3P7G6Y2_WUCBA</name>
<feature type="transmembrane region" description="Helical" evidence="1">
    <location>
        <begin position="36"/>
        <end position="54"/>
    </location>
</feature>
<keyword evidence="1" id="KW-1133">Transmembrane helix</keyword>
<dbReference type="EMBL" id="UYWW01009867">
    <property type="protein sequence ID" value="VDM17195.1"/>
    <property type="molecule type" value="Genomic_DNA"/>
</dbReference>
<evidence type="ECO:0000313" key="3">
    <source>
        <dbReference type="Proteomes" id="UP000270924"/>
    </source>
</evidence>
<accession>A0A3P7G6Y2</accession>
<organism evidence="2 3">
    <name type="scientific">Wuchereria bancrofti</name>
    <dbReference type="NCBI Taxonomy" id="6293"/>
    <lineage>
        <taxon>Eukaryota</taxon>
        <taxon>Metazoa</taxon>
        <taxon>Ecdysozoa</taxon>
        <taxon>Nematoda</taxon>
        <taxon>Chromadorea</taxon>
        <taxon>Rhabditida</taxon>
        <taxon>Spirurina</taxon>
        <taxon>Spiruromorpha</taxon>
        <taxon>Filarioidea</taxon>
        <taxon>Onchocercidae</taxon>
        <taxon>Wuchereria</taxon>
    </lineage>
</organism>
<protein>
    <submittedName>
        <fullName evidence="2">Uncharacterized protein</fullName>
    </submittedName>
</protein>
<keyword evidence="1" id="KW-0812">Transmembrane</keyword>
<evidence type="ECO:0000256" key="1">
    <source>
        <dbReference type="SAM" id="Phobius"/>
    </source>
</evidence>
<dbReference type="InParanoid" id="A0A3P7G6Y2"/>